<evidence type="ECO:0000256" key="5">
    <source>
        <dbReference type="PROSITE-ProRule" id="PRU00560"/>
    </source>
</evidence>
<evidence type="ECO:0000256" key="1">
    <source>
        <dbReference type="ARBA" id="ARBA00022741"/>
    </source>
</evidence>
<feature type="domain" description="UvrD-like helicase ATP-binding" evidence="7">
    <location>
        <begin position="207"/>
        <end position="588"/>
    </location>
</feature>
<organism evidence="8 9">
    <name type="scientific">Ligilactobacillus acidipiscis</name>
    <dbReference type="NCBI Taxonomy" id="89059"/>
    <lineage>
        <taxon>Bacteria</taxon>
        <taxon>Bacillati</taxon>
        <taxon>Bacillota</taxon>
        <taxon>Bacilli</taxon>
        <taxon>Lactobacillales</taxon>
        <taxon>Lactobacillaceae</taxon>
        <taxon>Ligilactobacillus</taxon>
    </lineage>
</organism>
<evidence type="ECO:0000256" key="3">
    <source>
        <dbReference type="ARBA" id="ARBA00022806"/>
    </source>
</evidence>
<reference evidence="8 9" key="1">
    <citation type="journal article" date="2015" name="Genome Announc.">
        <title>Expanding the biotechnology potential of lactobacilli through comparative genomics of 213 strains and associated genera.</title>
        <authorList>
            <person name="Sun Z."/>
            <person name="Harris H.M."/>
            <person name="McCann A."/>
            <person name="Guo C."/>
            <person name="Argimon S."/>
            <person name="Zhang W."/>
            <person name="Yang X."/>
            <person name="Jeffery I.B."/>
            <person name="Cooney J.C."/>
            <person name="Kagawa T.F."/>
            <person name="Liu W."/>
            <person name="Song Y."/>
            <person name="Salvetti E."/>
            <person name="Wrobel A."/>
            <person name="Rasinkangas P."/>
            <person name="Parkhill J."/>
            <person name="Rea M.C."/>
            <person name="O'Sullivan O."/>
            <person name="Ritari J."/>
            <person name="Douillard F.P."/>
            <person name="Paul Ross R."/>
            <person name="Yang R."/>
            <person name="Briner A.E."/>
            <person name="Felis G.E."/>
            <person name="de Vos W.M."/>
            <person name="Barrangou R."/>
            <person name="Klaenhammer T.R."/>
            <person name="Caufield P.W."/>
            <person name="Cui Y."/>
            <person name="Zhang H."/>
            <person name="O'Toole P.W."/>
        </authorList>
    </citation>
    <scope>NUCLEOTIDE SEQUENCE [LARGE SCALE GENOMIC DNA]</scope>
    <source>
        <strain evidence="8 9">DSM 15353</strain>
    </source>
</reference>
<dbReference type="Pfam" id="PF00580">
    <property type="entry name" value="UvrD-helicase"/>
    <property type="match status" value="1"/>
</dbReference>
<dbReference type="Proteomes" id="UP000051491">
    <property type="component" value="Unassembled WGS sequence"/>
</dbReference>
<accession>A0A0R2JVS0</accession>
<dbReference type="GO" id="GO:0005829">
    <property type="term" value="C:cytosol"/>
    <property type="evidence" value="ECO:0007669"/>
    <property type="project" value="TreeGrafter"/>
</dbReference>
<gene>
    <name evidence="8" type="ORF">IV43_GL000370</name>
</gene>
<dbReference type="Pfam" id="PF13538">
    <property type="entry name" value="UvrD_C_2"/>
    <property type="match status" value="1"/>
</dbReference>
<keyword evidence="2 5" id="KW-0378">Hydrolase</keyword>
<keyword evidence="1 5" id="KW-0547">Nucleotide-binding</keyword>
<dbReference type="GO" id="GO:0003677">
    <property type="term" value="F:DNA binding"/>
    <property type="evidence" value="ECO:0007669"/>
    <property type="project" value="InterPro"/>
</dbReference>
<proteinExistence type="predicted"/>
<evidence type="ECO:0000256" key="6">
    <source>
        <dbReference type="SAM" id="Coils"/>
    </source>
</evidence>
<dbReference type="AlphaFoldDB" id="A0A0R2JVS0"/>
<dbReference type="GO" id="GO:0000725">
    <property type="term" value="P:recombinational repair"/>
    <property type="evidence" value="ECO:0007669"/>
    <property type="project" value="TreeGrafter"/>
</dbReference>
<dbReference type="PATRIC" id="fig|89059.3.peg.377"/>
<feature type="coiled-coil region" evidence="6">
    <location>
        <begin position="9"/>
        <end position="43"/>
    </location>
</feature>
<protein>
    <submittedName>
        <fullName evidence="8">ATP-dependent DNA helicase</fullName>
    </submittedName>
</protein>
<evidence type="ECO:0000256" key="2">
    <source>
        <dbReference type="ARBA" id="ARBA00022801"/>
    </source>
</evidence>
<keyword evidence="4 5" id="KW-0067">ATP-binding</keyword>
<keyword evidence="3 5" id="KW-0347">Helicase</keyword>
<dbReference type="Gene3D" id="3.40.50.300">
    <property type="entry name" value="P-loop containing nucleotide triphosphate hydrolases"/>
    <property type="match status" value="3"/>
</dbReference>
<evidence type="ECO:0000313" key="9">
    <source>
        <dbReference type="Proteomes" id="UP000051491"/>
    </source>
</evidence>
<dbReference type="OrthoDB" id="9787585at2"/>
<dbReference type="InterPro" id="IPR027785">
    <property type="entry name" value="UvrD-like_helicase_C"/>
</dbReference>
<dbReference type="RefSeq" id="WP_010496667.1">
    <property type="nucleotide sequence ID" value="NZ_JQBK01000127.1"/>
</dbReference>
<keyword evidence="6" id="KW-0175">Coiled coil</keyword>
<dbReference type="PANTHER" id="PTHR11070:SF17">
    <property type="entry name" value="DNA HELICASE IV"/>
    <property type="match status" value="1"/>
</dbReference>
<evidence type="ECO:0000313" key="8">
    <source>
        <dbReference type="EMBL" id="KRN79846.1"/>
    </source>
</evidence>
<sequence length="756" mass="86698">MENERKLEQKRVDQVITEIQSQLKQTEKEYKKAHDETSSVEKNYVQNAKVNTTEVDDRMETNAEIQQQKQLVAKNIQTEQILKEQLNTLGELEKTPYFGRIDIQDPGDDRETLYIGTASLNDDQQNFLIYDWRAPISSVYYNGTLGTVEYETPAGLQQTDLLKKRQFKINDGVIKNMFDTNETVGDEILQSVLDEHSDEYMKNIVATIQKEQNDIIRNTKSDLLLVQGVAGSGKTSAILQRIAFLLYHSRGTLNADQIVLFSPNLLFSRYISDVLPSLGEKNMRQVTLHEFFSRRLQGLNVESLFEHYENSDNLSRQQKELSSYKKSPQFMQTVKKYAAHLPAAEICFTDVTLNGETIFSKDEIRKIYTSFPGNMTLAHRFNALKKKLSKKLDSLVAQKATSQEIQDMLENLSGEQYHELLGEQNKESFISYDEEQAYLGMKIAEKQYAVIYDALFNDFFFDDYEQYGSFLKQKLPQSFEEYSQNLEYHRITLDDCAPLLFLRDLLTDSGQNHSIAHLFIDEMQDYSLAQMIYLKHVFGAAKLTLLGDSEQALYSESKRPKELLSELSETLQARHSNLKLLNKSYRSTKQITDFMKAMLPEGNSIQAFKRPGKRPLICQVPDKEASFNALYQHLEKSAKEYSSVALITKNMNESKQLYEKLHRKLPVTLLEESDRTLPAGLAILPIYLAKGLEFDSVIVNNVSADEYPDTSERGILYTICSRAMHELVMISIGQPSPLITQLDPDLYGVEQTLTIK</sequence>
<dbReference type="GO" id="GO:0005524">
    <property type="term" value="F:ATP binding"/>
    <property type="evidence" value="ECO:0007669"/>
    <property type="project" value="UniProtKB-UniRule"/>
</dbReference>
<dbReference type="SUPFAM" id="SSF52540">
    <property type="entry name" value="P-loop containing nucleoside triphosphate hydrolases"/>
    <property type="match status" value="1"/>
</dbReference>
<dbReference type="NCBIfam" id="NF041464">
    <property type="entry name" value="HelD_BACSU"/>
    <property type="match status" value="1"/>
</dbReference>
<dbReference type="STRING" id="89059.LAC1533_0720"/>
<dbReference type="InterPro" id="IPR000212">
    <property type="entry name" value="DNA_helicase_UvrD/REP"/>
</dbReference>
<dbReference type="PANTHER" id="PTHR11070">
    <property type="entry name" value="UVRD / RECB / PCRA DNA HELICASE FAMILY MEMBER"/>
    <property type="match status" value="1"/>
</dbReference>
<name>A0A0R2JVS0_9LACO</name>
<dbReference type="InterPro" id="IPR027417">
    <property type="entry name" value="P-loop_NTPase"/>
</dbReference>
<dbReference type="PROSITE" id="PS51198">
    <property type="entry name" value="UVRD_HELICASE_ATP_BIND"/>
    <property type="match status" value="1"/>
</dbReference>
<evidence type="ECO:0000259" key="7">
    <source>
        <dbReference type="PROSITE" id="PS51198"/>
    </source>
</evidence>
<evidence type="ECO:0000256" key="4">
    <source>
        <dbReference type="ARBA" id="ARBA00022840"/>
    </source>
</evidence>
<dbReference type="GO" id="GO:0016787">
    <property type="term" value="F:hydrolase activity"/>
    <property type="evidence" value="ECO:0007669"/>
    <property type="project" value="UniProtKB-UniRule"/>
</dbReference>
<dbReference type="EMBL" id="JQBK01000127">
    <property type="protein sequence ID" value="KRN79846.1"/>
    <property type="molecule type" value="Genomic_DNA"/>
</dbReference>
<feature type="binding site" evidence="5">
    <location>
        <begin position="228"/>
        <end position="235"/>
    </location>
    <ligand>
        <name>ATP</name>
        <dbReference type="ChEBI" id="CHEBI:30616"/>
    </ligand>
</feature>
<dbReference type="InterPro" id="IPR014016">
    <property type="entry name" value="UvrD-like_ATP-bd"/>
</dbReference>
<comment type="caution">
    <text evidence="8">The sequence shown here is derived from an EMBL/GenBank/DDBJ whole genome shotgun (WGS) entry which is preliminary data.</text>
</comment>
<dbReference type="GO" id="GO:0043138">
    <property type="term" value="F:3'-5' DNA helicase activity"/>
    <property type="evidence" value="ECO:0007669"/>
    <property type="project" value="TreeGrafter"/>
</dbReference>
<dbReference type="InterPro" id="IPR048228">
    <property type="entry name" value="HelD_bacillota"/>
</dbReference>